<dbReference type="PROSITE" id="PS51786">
    <property type="entry name" value="LON_PROTEOLYTIC"/>
    <property type="match status" value="1"/>
</dbReference>
<gene>
    <name evidence="9 18" type="primary">lon</name>
    <name evidence="18" type="ORF">IAC57_03565</name>
</gene>
<dbReference type="InterPro" id="IPR003959">
    <property type="entry name" value="ATPase_AAA_core"/>
</dbReference>
<dbReference type="CDD" id="cd19500">
    <property type="entry name" value="RecA-like_Lon"/>
    <property type="match status" value="1"/>
</dbReference>
<evidence type="ECO:0000256" key="3">
    <source>
        <dbReference type="ARBA" id="ARBA00022670"/>
    </source>
</evidence>
<feature type="active site" evidence="9 11">
    <location>
        <position position="725"/>
    </location>
</feature>
<evidence type="ECO:0000256" key="14">
    <source>
        <dbReference type="RuleBase" id="RU000591"/>
    </source>
</evidence>
<evidence type="ECO:0000256" key="12">
    <source>
        <dbReference type="PIRSR" id="PIRSR001174-2"/>
    </source>
</evidence>
<dbReference type="Gene3D" id="1.20.58.1480">
    <property type="match status" value="1"/>
</dbReference>
<evidence type="ECO:0000313" key="19">
    <source>
        <dbReference type="Proteomes" id="UP000824081"/>
    </source>
</evidence>
<evidence type="ECO:0000256" key="15">
    <source>
        <dbReference type="SAM" id="MobiDB-lite"/>
    </source>
</evidence>
<feature type="active site" evidence="9 11">
    <location>
        <position position="682"/>
    </location>
</feature>
<dbReference type="InterPro" id="IPR027543">
    <property type="entry name" value="Lon_bac"/>
</dbReference>
<dbReference type="Pfam" id="PF05362">
    <property type="entry name" value="Lon_C"/>
    <property type="match status" value="1"/>
</dbReference>
<dbReference type="PRINTS" id="PR00830">
    <property type="entry name" value="ENDOLAPTASE"/>
</dbReference>
<dbReference type="EMBL" id="DVMZ01000095">
    <property type="protein sequence ID" value="HIU59161.1"/>
    <property type="molecule type" value="Genomic_DNA"/>
</dbReference>
<evidence type="ECO:0000259" key="16">
    <source>
        <dbReference type="PROSITE" id="PS51786"/>
    </source>
</evidence>
<keyword evidence="7 9" id="KW-0067">ATP-binding</keyword>
<dbReference type="GO" id="GO:0004252">
    <property type="term" value="F:serine-type endopeptidase activity"/>
    <property type="evidence" value="ECO:0007669"/>
    <property type="project" value="UniProtKB-UniRule"/>
</dbReference>
<comment type="subunit">
    <text evidence="9 10">Homohexamer. Organized in a ring with a central cavity.</text>
</comment>
<dbReference type="InterPro" id="IPR004815">
    <property type="entry name" value="Lon_bac/euk-typ"/>
</dbReference>
<dbReference type="GO" id="GO:0016887">
    <property type="term" value="F:ATP hydrolysis activity"/>
    <property type="evidence" value="ECO:0007669"/>
    <property type="project" value="UniProtKB-UniRule"/>
</dbReference>
<comment type="caution">
    <text evidence="18">The sequence shown here is derived from an EMBL/GenBank/DDBJ whole genome shotgun (WGS) entry which is preliminary data.</text>
</comment>
<comment type="similarity">
    <text evidence="9 10 13 14">Belongs to the peptidase S16 family.</text>
</comment>
<dbReference type="InterPro" id="IPR015947">
    <property type="entry name" value="PUA-like_sf"/>
</dbReference>
<dbReference type="Pfam" id="PF22667">
    <property type="entry name" value="Lon_lid"/>
    <property type="match status" value="1"/>
</dbReference>
<dbReference type="HAMAP" id="MF_01973">
    <property type="entry name" value="lon_bact"/>
    <property type="match status" value="1"/>
</dbReference>
<sequence>MEKFTEKKTPRTNILSIVPLRGKVAFPNTLISFEVGRDITLKAIERASAASDRIVFICAQRETEKDEISAEDIYPVGTVARIKQVTQLPGGTLRVLAEGQYRARARSVQFESGYYYAVTDEILSEHGDEVLEEAYFRTAREMVRDVLLADGKIGKDILAQLEACTDPDAYIDMTVSAMRVRLEVKQEILGEESVVERLKLFERCLNDELEIAKIEKKISSAVRQNIDRSQKDYFLREQLKAIHTELGDDGKEADEYRAKIRAKGLPEEVEKKCLKELDRLDKMQSVSPEYTVITGYLDWVLDLPWKEETKDTEKLSDCVAVLEADHYGLEKIKERITEYLAVLKLTGSMKAPILCFVGPPGVGKTSVARSIARALGRKFVRMSLGGVKDEAEIRGHRRTYVGAMPGRILYAMKSAESVNPVFLLDEIDKISSDMRGDPASALLEVLDPEQNSTFRDRYLEVAYDLSKVLFITTANTLDTIPGPLRDRMEIIELSGYTQEEKLEIAKRYLIPKQLAANGLTAENAEFTDDGVRAVIEGYTLEAGVRTLERTIGTVCRKIAVRYADDRSMPKVTVNKDMVRELLLAPRFLPEEKREKEEVGAVTGLAWTAVGGTTLTVEATAMPGKGEVRLTGKLGDVMKESAFAAISFIRSHADKYGIPAEKFETTDIHVHVPEGATPKDGPSAGITIATAILSAFTSRPVRKDIAMTGEITLRGKVLPIGGLKEKALAARRVGIRNIVIPAENVKDLEELPEPIRRELTFYPVKDADEVFSLAVGPVPGERPAKPRTRPKKGPVIPVGGSVGDSAPSSVRC</sequence>
<comment type="catalytic activity">
    <reaction evidence="9 10 13">
        <text>Hydrolysis of proteins in presence of ATP.</text>
        <dbReference type="EC" id="3.4.21.53"/>
    </reaction>
</comment>
<dbReference type="SMART" id="SM00382">
    <property type="entry name" value="AAA"/>
    <property type="match status" value="1"/>
</dbReference>
<dbReference type="PROSITE" id="PS01046">
    <property type="entry name" value="LON_SER"/>
    <property type="match status" value="1"/>
</dbReference>
<dbReference type="GO" id="GO:0004176">
    <property type="term" value="F:ATP-dependent peptidase activity"/>
    <property type="evidence" value="ECO:0007669"/>
    <property type="project" value="UniProtKB-UniRule"/>
</dbReference>
<evidence type="ECO:0000256" key="8">
    <source>
        <dbReference type="ARBA" id="ARBA00023016"/>
    </source>
</evidence>
<dbReference type="InterPro" id="IPR054594">
    <property type="entry name" value="Lon_lid"/>
</dbReference>
<reference evidence="18" key="2">
    <citation type="journal article" date="2021" name="PeerJ">
        <title>Extensive microbial diversity within the chicken gut microbiome revealed by metagenomics and culture.</title>
        <authorList>
            <person name="Gilroy R."/>
            <person name="Ravi A."/>
            <person name="Getino M."/>
            <person name="Pursley I."/>
            <person name="Horton D.L."/>
            <person name="Alikhan N.F."/>
            <person name="Baker D."/>
            <person name="Gharbi K."/>
            <person name="Hall N."/>
            <person name="Watson M."/>
            <person name="Adriaenssens E.M."/>
            <person name="Foster-Nyarko E."/>
            <person name="Jarju S."/>
            <person name="Secka A."/>
            <person name="Antonio M."/>
            <person name="Oren A."/>
            <person name="Chaudhuri R.R."/>
            <person name="La Ragione R."/>
            <person name="Hildebrand F."/>
            <person name="Pallen M.J."/>
        </authorList>
    </citation>
    <scope>NUCLEOTIDE SEQUENCE</scope>
    <source>
        <strain evidence="18">11687</strain>
    </source>
</reference>
<feature type="region of interest" description="Disordered" evidence="15">
    <location>
        <begin position="775"/>
        <end position="811"/>
    </location>
</feature>
<accession>A0A9D1MF92</accession>
<dbReference type="InterPro" id="IPR008269">
    <property type="entry name" value="Lon_proteolytic"/>
</dbReference>
<dbReference type="InterPro" id="IPR046336">
    <property type="entry name" value="Lon_prtase_N_sf"/>
</dbReference>
<dbReference type="SUPFAM" id="SSF54211">
    <property type="entry name" value="Ribosomal protein S5 domain 2-like"/>
    <property type="match status" value="1"/>
</dbReference>
<comment type="induction">
    <text evidence="9">By heat shock.</text>
</comment>
<keyword evidence="6 9" id="KW-0720">Serine protease</keyword>
<dbReference type="InterPro" id="IPR027417">
    <property type="entry name" value="P-loop_NTPase"/>
</dbReference>
<feature type="binding site" evidence="9 12">
    <location>
        <begin position="358"/>
        <end position="365"/>
    </location>
    <ligand>
        <name>ATP</name>
        <dbReference type="ChEBI" id="CHEBI:30616"/>
    </ligand>
</feature>
<evidence type="ECO:0000256" key="13">
    <source>
        <dbReference type="PROSITE-ProRule" id="PRU01122"/>
    </source>
</evidence>
<keyword evidence="3 9" id="KW-0645">Protease</keyword>
<dbReference type="GO" id="GO:0043565">
    <property type="term" value="F:sequence-specific DNA binding"/>
    <property type="evidence" value="ECO:0007669"/>
    <property type="project" value="UniProtKB-UniRule"/>
</dbReference>
<dbReference type="GO" id="GO:0005737">
    <property type="term" value="C:cytoplasm"/>
    <property type="evidence" value="ECO:0007669"/>
    <property type="project" value="UniProtKB-SubCell"/>
</dbReference>
<keyword evidence="4 9" id="KW-0547">Nucleotide-binding</keyword>
<dbReference type="Gene3D" id="2.30.130.40">
    <property type="entry name" value="LON domain-like"/>
    <property type="match status" value="1"/>
</dbReference>
<evidence type="ECO:0000256" key="2">
    <source>
        <dbReference type="ARBA" id="ARBA00022490"/>
    </source>
</evidence>
<dbReference type="InterPro" id="IPR003111">
    <property type="entry name" value="Lon_prtase_N"/>
</dbReference>
<dbReference type="Gene3D" id="3.30.230.10">
    <property type="match status" value="1"/>
</dbReference>
<dbReference type="Gene3D" id="1.20.5.5270">
    <property type="match status" value="1"/>
</dbReference>
<dbReference type="PIRSF" id="PIRSF001174">
    <property type="entry name" value="Lon_proteas"/>
    <property type="match status" value="1"/>
</dbReference>
<dbReference type="GO" id="GO:0034605">
    <property type="term" value="P:cellular response to heat"/>
    <property type="evidence" value="ECO:0007669"/>
    <property type="project" value="UniProtKB-UniRule"/>
</dbReference>
<dbReference type="Pfam" id="PF02190">
    <property type="entry name" value="LON_substr_bdg"/>
    <property type="match status" value="1"/>
</dbReference>
<dbReference type="SUPFAM" id="SSF88697">
    <property type="entry name" value="PUA domain-like"/>
    <property type="match status" value="1"/>
</dbReference>
<evidence type="ECO:0000256" key="6">
    <source>
        <dbReference type="ARBA" id="ARBA00022825"/>
    </source>
</evidence>
<dbReference type="FunFam" id="1.20.5.5270:FF:000002">
    <property type="entry name" value="Lon protease homolog"/>
    <property type="match status" value="1"/>
</dbReference>
<evidence type="ECO:0000256" key="7">
    <source>
        <dbReference type="ARBA" id="ARBA00022840"/>
    </source>
</evidence>
<comment type="function">
    <text evidence="9">ATP-dependent serine protease that mediates the selective degradation of mutant and abnormal proteins as well as certain short-lived regulatory proteins. Required for cellular homeostasis and for survival from DNA damage and developmental changes induced by stress. Degrades polypeptides processively to yield small peptide fragments that are 5 to 10 amino acids long. Binds to DNA in a double-stranded, site-specific manner.</text>
</comment>
<dbReference type="GO" id="GO:0005524">
    <property type="term" value="F:ATP binding"/>
    <property type="evidence" value="ECO:0007669"/>
    <property type="project" value="UniProtKB-UniRule"/>
</dbReference>
<feature type="domain" description="Lon proteolytic" evidence="16">
    <location>
        <begin position="595"/>
        <end position="776"/>
    </location>
</feature>
<dbReference type="Proteomes" id="UP000824081">
    <property type="component" value="Unassembled WGS sequence"/>
</dbReference>
<dbReference type="Gene3D" id="3.40.50.300">
    <property type="entry name" value="P-loop containing nucleotide triphosphate hydrolases"/>
    <property type="match status" value="1"/>
</dbReference>
<keyword evidence="5 9" id="KW-0378">Hydrolase</keyword>
<name>A0A9D1MF92_9FIRM</name>
<protein>
    <recommendedName>
        <fullName evidence="9 10">Lon protease</fullName>
        <ecNumber evidence="9 10">3.4.21.53</ecNumber>
    </recommendedName>
    <alternativeName>
        <fullName evidence="9">ATP-dependent protease La</fullName>
    </alternativeName>
</protein>
<dbReference type="NCBIfam" id="TIGR00763">
    <property type="entry name" value="lon"/>
    <property type="match status" value="1"/>
</dbReference>
<dbReference type="InterPro" id="IPR027065">
    <property type="entry name" value="Lon_Prtase"/>
</dbReference>
<dbReference type="SUPFAM" id="SSF52540">
    <property type="entry name" value="P-loop containing nucleoside triphosphate hydrolases"/>
    <property type="match status" value="1"/>
</dbReference>
<dbReference type="PROSITE" id="PS51787">
    <property type="entry name" value="LON_N"/>
    <property type="match status" value="1"/>
</dbReference>
<dbReference type="FunFam" id="3.40.50.300:FF:000382">
    <property type="entry name" value="Lon protease homolog 2, peroxisomal"/>
    <property type="match status" value="1"/>
</dbReference>
<dbReference type="InterPro" id="IPR014721">
    <property type="entry name" value="Ribsml_uS5_D2-typ_fold_subgr"/>
</dbReference>
<evidence type="ECO:0000256" key="10">
    <source>
        <dbReference type="PIRNR" id="PIRNR001174"/>
    </source>
</evidence>
<dbReference type="PANTHER" id="PTHR10046">
    <property type="entry name" value="ATP DEPENDENT LON PROTEASE FAMILY MEMBER"/>
    <property type="match status" value="1"/>
</dbReference>
<comment type="subcellular location">
    <subcellularLocation>
        <location evidence="1 9 10">Cytoplasm</location>
    </subcellularLocation>
</comment>
<dbReference type="GO" id="GO:0006515">
    <property type="term" value="P:protein quality control for misfolded or incompletely synthesized proteins"/>
    <property type="evidence" value="ECO:0007669"/>
    <property type="project" value="UniProtKB-UniRule"/>
</dbReference>
<evidence type="ECO:0000256" key="9">
    <source>
        <dbReference type="HAMAP-Rule" id="MF_01973"/>
    </source>
</evidence>
<dbReference type="InterPro" id="IPR020568">
    <property type="entry name" value="Ribosomal_Su5_D2-typ_SF"/>
</dbReference>
<dbReference type="InterPro" id="IPR008268">
    <property type="entry name" value="Peptidase_S16_AS"/>
</dbReference>
<reference evidence="18" key="1">
    <citation type="submission" date="2020-10" db="EMBL/GenBank/DDBJ databases">
        <authorList>
            <person name="Gilroy R."/>
        </authorList>
    </citation>
    <scope>NUCLEOTIDE SEQUENCE</scope>
    <source>
        <strain evidence="18">11687</strain>
    </source>
</reference>
<organism evidence="18 19">
    <name type="scientific">Candidatus Scatosoma pullistercoris</name>
    <dbReference type="NCBI Taxonomy" id="2840934"/>
    <lineage>
        <taxon>Bacteria</taxon>
        <taxon>Bacillati</taxon>
        <taxon>Bacillota</taxon>
        <taxon>Clostridia</taxon>
        <taxon>Candidatus Scatosoma</taxon>
    </lineage>
</organism>
<evidence type="ECO:0000256" key="4">
    <source>
        <dbReference type="ARBA" id="ARBA00022741"/>
    </source>
</evidence>
<evidence type="ECO:0000256" key="11">
    <source>
        <dbReference type="PIRSR" id="PIRSR001174-1"/>
    </source>
</evidence>
<dbReference type="AlphaFoldDB" id="A0A9D1MF92"/>
<evidence type="ECO:0000256" key="5">
    <source>
        <dbReference type="ARBA" id="ARBA00022801"/>
    </source>
</evidence>
<feature type="domain" description="Lon N-terminal" evidence="17">
    <location>
        <begin position="15"/>
        <end position="209"/>
    </location>
</feature>
<evidence type="ECO:0000313" key="18">
    <source>
        <dbReference type="EMBL" id="HIU59161.1"/>
    </source>
</evidence>
<evidence type="ECO:0000256" key="1">
    <source>
        <dbReference type="ARBA" id="ARBA00004496"/>
    </source>
</evidence>
<dbReference type="Pfam" id="PF00004">
    <property type="entry name" value="AAA"/>
    <property type="match status" value="1"/>
</dbReference>
<dbReference type="Gene3D" id="1.10.8.60">
    <property type="match status" value="1"/>
</dbReference>
<dbReference type="SMART" id="SM00464">
    <property type="entry name" value="LON"/>
    <property type="match status" value="1"/>
</dbReference>
<proteinExistence type="evidence at transcript level"/>
<keyword evidence="2 9" id="KW-0963">Cytoplasm</keyword>
<keyword evidence="8 9" id="KW-0346">Stress response</keyword>
<evidence type="ECO:0000259" key="17">
    <source>
        <dbReference type="PROSITE" id="PS51787"/>
    </source>
</evidence>
<dbReference type="InterPro" id="IPR003593">
    <property type="entry name" value="AAA+_ATPase"/>
</dbReference>
<dbReference type="EC" id="3.4.21.53" evidence="9 10"/>